<gene>
    <name evidence="1" type="ORF">ACFSW4_15000</name>
</gene>
<comment type="caution">
    <text evidence="1">The sequence shown here is derived from an EMBL/GenBank/DDBJ whole genome shotgun (WGS) entry which is preliminary data.</text>
</comment>
<dbReference type="EMBL" id="JBHUMZ010000052">
    <property type="protein sequence ID" value="MFD2640175.1"/>
    <property type="molecule type" value="Genomic_DNA"/>
</dbReference>
<organism evidence="1 2">
    <name type="scientific">Piscibacillus salipiscarius</name>
    <dbReference type="NCBI Taxonomy" id="299480"/>
    <lineage>
        <taxon>Bacteria</taxon>
        <taxon>Bacillati</taxon>
        <taxon>Bacillota</taxon>
        <taxon>Bacilli</taxon>
        <taxon>Bacillales</taxon>
        <taxon>Bacillaceae</taxon>
        <taxon>Piscibacillus</taxon>
    </lineage>
</organism>
<proteinExistence type="predicted"/>
<keyword evidence="2" id="KW-1185">Reference proteome</keyword>
<name>A0ABW5QED0_9BACI</name>
<accession>A0ABW5QED0</accession>
<evidence type="ECO:0000313" key="2">
    <source>
        <dbReference type="Proteomes" id="UP001597452"/>
    </source>
</evidence>
<dbReference type="Proteomes" id="UP001597452">
    <property type="component" value="Unassembled WGS sequence"/>
</dbReference>
<evidence type="ECO:0000313" key="1">
    <source>
        <dbReference type="EMBL" id="MFD2640175.1"/>
    </source>
</evidence>
<sequence length="57" mass="6873">MEISKYKDKDDYQNSIDLINTEKEIQILFGEFQSLLVSEKQEIIEENFLEKKIINNY</sequence>
<reference evidence="2" key="1">
    <citation type="journal article" date="2019" name="Int. J. Syst. Evol. Microbiol.">
        <title>The Global Catalogue of Microorganisms (GCM) 10K type strain sequencing project: providing services to taxonomists for standard genome sequencing and annotation.</title>
        <authorList>
            <consortium name="The Broad Institute Genomics Platform"/>
            <consortium name="The Broad Institute Genome Sequencing Center for Infectious Disease"/>
            <person name="Wu L."/>
            <person name="Ma J."/>
        </authorList>
    </citation>
    <scope>NUCLEOTIDE SEQUENCE [LARGE SCALE GENOMIC DNA]</scope>
    <source>
        <strain evidence="2">TISTR 1571</strain>
    </source>
</reference>
<protein>
    <submittedName>
        <fullName evidence="1">Uncharacterized protein</fullName>
    </submittedName>
</protein>